<dbReference type="InterPro" id="IPR043130">
    <property type="entry name" value="CDP-OH_PTrfase_TM_dom"/>
</dbReference>
<reference evidence="2 3" key="1">
    <citation type="submission" date="2018-11" db="EMBL/GenBank/DDBJ databases">
        <title>Genome sequencing of Lautropia sp. KCOM 2505 (= ChDC F240).</title>
        <authorList>
            <person name="Kook J.-K."/>
            <person name="Park S.-N."/>
            <person name="Lim Y.K."/>
        </authorList>
    </citation>
    <scope>NUCLEOTIDE SEQUENCE [LARGE SCALE GENOMIC DNA]</scope>
    <source>
        <strain evidence="2 3">KCOM 2505</strain>
    </source>
</reference>
<keyword evidence="1" id="KW-1133">Transmembrane helix</keyword>
<evidence type="ECO:0000313" key="3">
    <source>
        <dbReference type="Proteomes" id="UP000270261"/>
    </source>
</evidence>
<accession>A0A426FPF5</accession>
<dbReference type="Gene3D" id="1.20.120.1760">
    <property type="match status" value="1"/>
</dbReference>
<sequence length="210" mass="21473">MPDAGGVAGSVNPEANRRPLKSRGNALIQAVARSAVRRGWTPNGISVASVVFALLGGLCLLVNPLGWGAILCAVGIQLRLLCNVVDGLVAIEGGKKTSTGVLYNEVPDRVADTVLLVAAGYAVGAPALGWAAATAAVFTAYVRLLGGSLGQVQRFTGPLAKQHRMALLTGACLLTPLFGTTGLLQLAVIIITVGGFYTGFVRLKAVAAQL</sequence>
<dbReference type="EMBL" id="RRUE01000002">
    <property type="protein sequence ID" value="RRN44588.1"/>
    <property type="molecule type" value="Genomic_DNA"/>
</dbReference>
<keyword evidence="3" id="KW-1185">Reference proteome</keyword>
<dbReference type="OrthoDB" id="1034332at2"/>
<dbReference type="GO" id="GO:0016740">
    <property type="term" value="F:transferase activity"/>
    <property type="evidence" value="ECO:0007669"/>
    <property type="project" value="UniProtKB-KW"/>
</dbReference>
<dbReference type="AlphaFoldDB" id="A0A426FPF5"/>
<protein>
    <submittedName>
        <fullName evidence="2">CDP-alcohol phosphatidyltransferase family protein</fullName>
    </submittedName>
</protein>
<gene>
    <name evidence="2" type="ORF">EHV23_08645</name>
</gene>
<evidence type="ECO:0000313" key="2">
    <source>
        <dbReference type="EMBL" id="RRN44588.1"/>
    </source>
</evidence>
<feature type="transmembrane region" description="Helical" evidence="1">
    <location>
        <begin position="165"/>
        <end position="197"/>
    </location>
</feature>
<keyword evidence="2" id="KW-0808">Transferase</keyword>
<organism evidence="2 3">
    <name type="scientific">Lautropia dentalis</name>
    <dbReference type="NCBI Taxonomy" id="2490857"/>
    <lineage>
        <taxon>Bacteria</taxon>
        <taxon>Pseudomonadati</taxon>
        <taxon>Pseudomonadota</taxon>
        <taxon>Betaproteobacteria</taxon>
        <taxon>Burkholderiales</taxon>
        <taxon>Burkholderiaceae</taxon>
        <taxon>Lautropia</taxon>
    </lineage>
</organism>
<name>A0A426FPF5_9BURK</name>
<evidence type="ECO:0000256" key="1">
    <source>
        <dbReference type="SAM" id="Phobius"/>
    </source>
</evidence>
<proteinExistence type="predicted"/>
<feature type="transmembrane region" description="Helical" evidence="1">
    <location>
        <begin position="47"/>
        <end position="76"/>
    </location>
</feature>
<comment type="caution">
    <text evidence="2">The sequence shown here is derived from an EMBL/GenBank/DDBJ whole genome shotgun (WGS) entry which is preliminary data.</text>
</comment>
<keyword evidence="1" id="KW-0472">Membrane</keyword>
<dbReference type="Proteomes" id="UP000270261">
    <property type="component" value="Unassembled WGS sequence"/>
</dbReference>
<keyword evidence="1" id="KW-0812">Transmembrane</keyword>
<feature type="transmembrane region" description="Helical" evidence="1">
    <location>
        <begin position="114"/>
        <end position="144"/>
    </location>
</feature>